<feature type="transmembrane region" description="Helical" evidence="5">
    <location>
        <begin position="139"/>
        <end position="164"/>
    </location>
</feature>
<keyword evidence="3 5" id="KW-1133">Transmembrane helix</keyword>
<keyword evidence="2 5" id="KW-0812">Transmembrane</keyword>
<dbReference type="EMBL" id="CP000431">
    <property type="protein sequence ID" value="ABG95332.1"/>
    <property type="molecule type" value="Genomic_DNA"/>
</dbReference>
<organism evidence="6 7">
    <name type="scientific">Rhodococcus jostii (strain RHA1)</name>
    <dbReference type="NCBI Taxonomy" id="101510"/>
    <lineage>
        <taxon>Bacteria</taxon>
        <taxon>Bacillati</taxon>
        <taxon>Actinomycetota</taxon>
        <taxon>Actinomycetes</taxon>
        <taxon>Mycobacteriales</taxon>
        <taxon>Nocardiaceae</taxon>
        <taxon>Rhodococcus</taxon>
    </lineage>
</organism>
<dbReference type="Gene3D" id="1.20.1740.10">
    <property type="entry name" value="Amino acid/polyamine transporter I"/>
    <property type="match status" value="1"/>
</dbReference>
<accession>Q0SAV4</accession>
<dbReference type="PANTHER" id="PTHR43243:SF24">
    <property type="entry name" value="CATIONIC AMINO ACID TRANSPORT INTEGRAL MEMBRANE PROTEIN ROCE-RELATED"/>
    <property type="match status" value="1"/>
</dbReference>
<dbReference type="Pfam" id="PF13520">
    <property type="entry name" value="AA_permease_2"/>
    <property type="match status" value="1"/>
</dbReference>
<dbReference type="eggNOG" id="COG0531">
    <property type="taxonomic scope" value="Bacteria"/>
</dbReference>
<feature type="transmembrane region" description="Helical" evidence="5">
    <location>
        <begin position="292"/>
        <end position="316"/>
    </location>
</feature>
<comment type="subcellular location">
    <subcellularLocation>
        <location evidence="1">Membrane</location>
        <topology evidence="1">Multi-pass membrane protein</topology>
    </subcellularLocation>
</comment>
<evidence type="ECO:0000256" key="2">
    <source>
        <dbReference type="ARBA" id="ARBA00022692"/>
    </source>
</evidence>
<feature type="transmembrane region" description="Helical" evidence="5">
    <location>
        <begin position="98"/>
        <end position="118"/>
    </location>
</feature>
<feature type="transmembrane region" description="Helical" evidence="5">
    <location>
        <begin position="415"/>
        <end position="435"/>
    </location>
</feature>
<feature type="transmembrane region" description="Helical" evidence="5">
    <location>
        <begin position="447"/>
        <end position="466"/>
    </location>
</feature>
<protein>
    <submittedName>
        <fullName evidence="6">Amino acid transporter, APC family protein</fullName>
    </submittedName>
</protein>
<dbReference type="GO" id="GO:0016020">
    <property type="term" value="C:membrane"/>
    <property type="evidence" value="ECO:0007669"/>
    <property type="project" value="UniProtKB-SubCell"/>
</dbReference>
<proteinExistence type="predicted"/>
<evidence type="ECO:0000256" key="3">
    <source>
        <dbReference type="ARBA" id="ARBA00022989"/>
    </source>
</evidence>
<dbReference type="PIRSF" id="PIRSF006060">
    <property type="entry name" value="AA_transporter"/>
    <property type="match status" value="1"/>
</dbReference>
<name>Q0SAV4_RHOJR</name>
<evidence type="ECO:0000313" key="7">
    <source>
        <dbReference type="Proteomes" id="UP000008710"/>
    </source>
</evidence>
<dbReference type="AlphaFoldDB" id="Q0SAV4"/>
<dbReference type="PANTHER" id="PTHR43243">
    <property type="entry name" value="INNER MEMBRANE TRANSPORTER YGJI-RELATED"/>
    <property type="match status" value="1"/>
</dbReference>
<keyword evidence="4 5" id="KW-0472">Membrane</keyword>
<feature type="transmembrane region" description="Helical" evidence="5">
    <location>
        <begin position="189"/>
        <end position="209"/>
    </location>
</feature>
<reference evidence="7" key="1">
    <citation type="journal article" date="2006" name="Proc. Natl. Acad. Sci. U.S.A.">
        <title>The complete genome of Rhodococcus sp. RHA1 provides insights into a catabolic powerhouse.</title>
        <authorList>
            <person name="McLeod M.P."/>
            <person name="Warren R.L."/>
            <person name="Hsiao W.W.L."/>
            <person name="Araki N."/>
            <person name="Myhre M."/>
            <person name="Fernandes C."/>
            <person name="Miyazawa D."/>
            <person name="Wong W."/>
            <person name="Lillquist A.L."/>
            <person name="Wang D."/>
            <person name="Dosanjh M."/>
            <person name="Hara H."/>
            <person name="Petrescu A."/>
            <person name="Morin R.D."/>
            <person name="Yang G."/>
            <person name="Stott J.M."/>
            <person name="Schein J.E."/>
            <person name="Shin H."/>
            <person name="Smailus D."/>
            <person name="Siddiqui A.S."/>
            <person name="Marra M.A."/>
            <person name="Jones S.J.M."/>
            <person name="Holt R."/>
            <person name="Brinkman F.S.L."/>
            <person name="Miyauchi K."/>
            <person name="Fukuda M."/>
            <person name="Davies J.E."/>
            <person name="Mohn W.W."/>
            <person name="Eltis L.D."/>
        </authorList>
    </citation>
    <scope>NUCLEOTIDE SEQUENCE [LARGE SCALE GENOMIC DNA]</scope>
    <source>
        <strain evidence="7">RHA1</strain>
    </source>
</reference>
<evidence type="ECO:0000313" key="6">
    <source>
        <dbReference type="EMBL" id="ABG95332.1"/>
    </source>
</evidence>
<evidence type="ECO:0000256" key="4">
    <source>
        <dbReference type="ARBA" id="ARBA00023136"/>
    </source>
</evidence>
<feature type="transmembrane region" description="Helical" evidence="5">
    <location>
        <begin position="66"/>
        <end position="86"/>
    </location>
</feature>
<feature type="transmembrane region" description="Helical" evidence="5">
    <location>
        <begin position="472"/>
        <end position="490"/>
    </location>
</feature>
<feature type="transmembrane region" description="Helical" evidence="5">
    <location>
        <begin position="221"/>
        <end position="243"/>
    </location>
</feature>
<feature type="transmembrane region" description="Helical" evidence="5">
    <location>
        <begin position="390"/>
        <end position="409"/>
    </location>
</feature>
<gene>
    <name evidence="6" type="ordered locus">RHA1_ro03529</name>
</gene>
<dbReference type="InterPro" id="IPR002293">
    <property type="entry name" value="AA/rel_permease1"/>
</dbReference>
<dbReference type="Proteomes" id="UP000008710">
    <property type="component" value="Chromosome"/>
</dbReference>
<sequence length="507" mass="52802">MLTVTACPFIVVHITPPLRSSTLDITKISPRPPGLAGALRARKSVDAIVARNDQEPGHGLKRSMGLVHLTALSIGASLGTGIFVILGEATPKAGPAVVLAFVLAAFTALFSALSYAELAGSIPVSGSSYSYTYATMGELFAWICGWCLMLEYGVSVAAVAVGWGEYINELLHGMFGIALPTAISESPGAGGIVNVPAIVIVLVAVALLTRGASESALVNTVMVALKILVLVFFCAVAFTAFRAGNFAPFIPLGAAGVTAAASQVFFAYIGFDAASTAGDEAKNAKRDLPRAIILSLLIVTILYCLVAIAAVGAMPWQDIAGEGAALATILNAATTSTWPAILLSAGAVIAIASVVLAVMYGQTRILYAMSLDGLVPRVFSRVNPRTRVPVVNIVVVGGVVSALAGFVPLGELADATSIGSLFAFMLVNIAVIILRRRHPDLHRSFRTPLFPLMPVLGVVFCALLLFGLGVSTWVAFALWMAVGLAIYFAYGVRKSELRNSPEEVTAP</sequence>
<evidence type="ECO:0000256" key="1">
    <source>
        <dbReference type="ARBA" id="ARBA00004141"/>
    </source>
</evidence>
<feature type="transmembrane region" description="Helical" evidence="5">
    <location>
        <begin position="249"/>
        <end position="271"/>
    </location>
</feature>
<dbReference type="KEGG" id="rha:RHA1_ro03529"/>
<dbReference type="HOGENOM" id="CLU_007946_15_12_11"/>
<dbReference type="GO" id="GO:0015171">
    <property type="term" value="F:amino acid transmembrane transporter activity"/>
    <property type="evidence" value="ECO:0007669"/>
    <property type="project" value="TreeGrafter"/>
</dbReference>
<feature type="transmembrane region" description="Helical" evidence="5">
    <location>
        <begin position="336"/>
        <end position="360"/>
    </location>
</feature>
<evidence type="ECO:0000256" key="5">
    <source>
        <dbReference type="SAM" id="Phobius"/>
    </source>
</evidence>